<accession>A0A4S8NHE9</accession>
<keyword evidence="2" id="KW-1185">Reference proteome</keyword>
<evidence type="ECO:0000313" key="1">
    <source>
        <dbReference type="EMBL" id="THV16177.1"/>
    </source>
</evidence>
<dbReference type="OrthoDB" id="5079541at2"/>
<reference evidence="1 2" key="1">
    <citation type="journal article" date="2009" name="Int. J. Syst. Evol. Microbiol.">
        <title>Nocardioides caeni sp. nov., isolated from wastewater.</title>
        <authorList>
            <person name="Yoon J.H."/>
            <person name="Kang S.J."/>
            <person name="Park S."/>
            <person name="Kim W."/>
            <person name="Oh T.K."/>
        </authorList>
    </citation>
    <scope>NUCLEOTIDE SEQUENCE [LARGE SCALE GENOMIC DNA]</scope>
    <source>
        <strain evidence="1 2">DSM 23134</strain>
    </source>
</reference>
<gene>
    <name evidence="1" type="ORF">E9934_06240</name>
</gene>
<proteinExistence type="predicted"/>
<dbReference type="AlphaFoldDB" id="A0A4S8NHE9"/>
<dbReference type="Proteomes" id="UP000307087">
    <property type="component" value="Unassembled WGS sequence"/>
</dbReference>
<comment type="caution">
    <text evidence="1">The sequence shown here is derived from an EMBL/GenBank/DDBJ whole genome shotgun (WGS) entry which is preliminary data.</text>
</comment>
<sequence length="187" mass="21143">MLGLAIARELRLPLTVLSVQKDGATHHPELAKHRIVTERSGSVADGGVVLAWCPRHKTMEKIQHLEKSVVVLVEWIPGEMEAWAKLKQAYNIVTDEVMGIDISAEAVEVLERIVFEGYKGWTDSISERMVRSFVDDLIELGAYNRDLVLAYARQTKYESSVQRLEKILDSYDAAARHSSARRSRLEL</sequence>
<protein>
    <submittedName>
        <fullName evidence="1">Uncharacterized protein</fullName>
    </submittedName>
</protein>
<name>A0A4S8NHE9_9ACTN</name>
<evidence type="ECO:0000313" key="2">
    <source>
        <dbReference type="Proteomes" id="UP000307087"/>
    </source>
</evidence>
<dbReference type="EMBL" id="STGW01000003">
    <property type="protein sequence ID" value="THV16177.1"/>
    <property type="molecule type" value="Genomic_DNA"/>
</dbReference>
<organism evidence="1 2">
    <name type="scientific">Nocardioides caeni</name>
    <dbReference type="NCBI Taxonomy" id="574700"/>
    <lineage>
        <taxon>Bacteria</taxon>
        <taxon>Bacillati</taxon>
        <taxon>Actinomycetota</taxon>
        <taxon>Actinomycetes</taxon>
        <taxon>Propionibacteriales</taxon>
        <taxon>Nocardioidaceae</taxon>
        <taxon>Nocardioides</taxon>
    </lineage>
</organism>